<protein>
    <submittedName>
        <fullName evidence="2">Uncharacterized protein</fullName>
    </submittedName>
</protein>
<dbReference type="EMBL" id="BOVK01000026">
    <property type="protein sequence ID" value="GIQ69304.1"/>
    <property type="molecule type" value="Genomic_DNA"/>
</dbReference>
<accession>A0A8J4M243</accession>
<sequence length="198" mass="23427">MSEQQREMLERINEMQRQLTSTWIDYWREYSSFSTWQFWVNVLMFVVPLVVLFMILDKRRALQIGFFGYSVHVLFTYIDSISHRFGYGQYPYQMVPFTSGNLGLDSSFVPVVYMLLYQWTLAGRRNYYVYGTLLSLLLAFVFKPLISSIHLFEPTNGMRYSHLFLGYMAIMLFSKWVTKLFVWLQGKGANDGSPMKVQ</sequence>
<dbReference type="AlphaFoldDB" id="A0A8J4M243"/>
<keyword evidence="1" id="KW-0472">Membrane</keyword>
<comment type="caution">
    <text evidence="2">The sequence shown here is derived from an EMBL/GenBank/DDBJ whole genome shotgun (WGS) entry which is preliminary data.</text>
</comment>
<name>A0A8J4M243_9BACL</name>
<keyword evidence="1" id="KW-0812">Transmembrane</keyword>
<proteinExistence type="predicted"/>
<feature type="transmembrane region" description="Helical" evidence="1">
    <location>
        <begin position="164"/>
        <end position="184"/>
    </location>
</feature>
<feature type="transmembrane region" description="Helical" evidence="1">
    <location>
        <begin position="128"/>
        <end position="152"/>
    </location>
</feature>
<evidence type="ECO:0000256" key="1">
    <source>
        <dbReference type="SAM" id="Phobius"/>
    </source>
</evidence>
<feature type="transmembrane region" description="Helical" evidence="1">
    <location>
        <begin position="98"/>
        <end position="116"/>
    </location>
</feature>
<keyword evidence="3" id="KW-1185">Reference proteome</keyword>
<organism evidence="2 3">
    <name type="scientific">Xylanibacillus composti</name>
    <dbReference type="NCBI Taxonomy" id="1572762"/>
    <lineage>
        <taxon>Bacteria</taxon>
        <taxon>Bacillati</taxon>
        <taxon>Bacillota</taxon>
        <taxon>Bacilli</taxon>
        <taxon>Bacillales</taxon>
        <taxon>Paenibacillaceae</taxon>
        <taxon>Xylanibacillus</taxon>
    </lineage>
</organism>
<reference evidence="2" key="1">
    <citation type="submission" date="2021-04" db="EMBL/GenBank/DDBJ databases">
        <title>Draft genome sequence of Xylanibacillus composti strain K13.</title>
        <authorList>
            <person name="Uke A."/>
            <person name="Chhe C."/>
            <person name="Baramee S."/>
            <person name="Kosugi A."/>
        </authorList>
    </citation>
    <scope>NUCLEOTIDE SEQUENCE</scope>
    <source>
        <strain evidence="2">K13</strain>
    </source>
</reference>
<dbReference type="RefSeq" id="WP_213412107.1">
    <property type="nucleotide sequence ID" value="NZ_BOVK01000026.1"/>
</dbReference>
<keyword evidence="1" id="KW-1133">Transmembrane helix</keyword>
<feature type="transmembrane region" description="Helical" evidence="1">
    <location>
        <begin position="36"/>
        <end position="56"/>
    </location>
</feature>
<feature type="transmembrane region" description="Helical" evidence="1">
    <location>
        <begin position="61"/>
        <end position="78"/>
    </location>
</feature>
<gene>
    <name evidence="2" type="ORF">XYCOK13_21280</name>
</gene>
<dbReference type="Proteomes" id="UP000677918">
    <property type="component" value="Unassembled WGS sequence"/>
</dbReference>
<evidence type="ECO:0000313" key="2">
    <source>
        <dbReference type="EMBL" id="GIQ69304.1"/>
    </source>
</evidence>
<evidence type="ECO:0000313" key="3">
    <source>
        <dbReference type="Proteomes" id="UP000677918"/>
    </source>
</evidence>